<evidence type="ECO:0000313" key="3">
    <source>
        <dbReference type="Proteomes" id="UP000249393"/>
    </source>
</evidence>
<dbReference type="AlphaFoldDB" id="A0A2W5V0R7"/>
<gene>
    <name evidence="2" type="ORF">DI526_15390</name>
</gene>
<protein>
    <submittedName>
        <fullName evidence="2">Uncharacterized protein</fullName>
    </submittedName>
</protein>
<accession>A0A2W5V0R7</accession>
<feature type="region of interest" description="Disordered" evidence="1">
    <location>
        <begin position="1"/>
        <end position="67"/>
    </location>
</feature>
<evidence type="ECO:0000256" key="1">
    <source>
        <dbReference type="SAM" id="MobiDB-lite"/>
    </source>
</evidence>
<dbReference type="Proteomes" id="UP000249393">
    <property type="component" value="Unassembled WGS sequence"/>
</dbReference>
<evidence type="ECO:0000313" key="2">
    <source>
        <dbReference type="EMBL" id="PZR32842.1"/>
    </source>
</evidence>
<dbReference type="InterPro" id="IPR049675">
    <property type="entry name" value="QatB"/>
</dbReference>
<reference evidence="2 3" key="1">
    <citation type="submission" date="2017-08" db="EMBL/GenBank/DDBJ databases">
        <title>Infants hospitalized years apart are colonized by the same room-sourced microbial strains.</title>
        <authorList>
            <person name="Brooks B."/>
            <person name="Olm M.R."/>
            <person name="Firek B.A."/>
            <person name="Baker R."/>
            <person name="Thomas B.C."/>
            <person name="Morowitz M.J."/>
            <person name="Banfield J.F."/>
        </authorList>
    </citation>
    <scope>NUCLEOTIDE SEQUENCE [LARGE SCALE GENOMIC DNA]</scope>
    <source>
        <strain evidence="2">S2_003_000_R2_4</strain>
    </source>
</reference>
<feature type="compositionally biased region" description="Pro residues" evidence="1">
    <location>
        <begin position="35"/>
        <end position="59"/>
    </location>
</feature>
<comment type="caution">
    <text evidence="2">The sequence shown here is derived from an EMBL/GenBank/DDBJ whole genome shotgun (WGS) entry which is preliminary data.</text>
</comment>
<dbReference type="RefSeq" id="WP_304279803.1">
    <property type="nucleotide sequence ID" value="NZ_QFQZ01000052.1"/>
</dbReference>
<dbReference type="EMBL" id="QFQZ01000052">
    <property type="protein sequence ID" value="PZR32842.1"/>
    <property type="molecule type" value="Genomic_DNA"/>
</dbReference>
<sequence length="295" mass="30147">MGTSTPFSGTGGGTPLVPDWLNDGAAGAGGDGGPPATPPDGGPPATPQDGAPPPAPAAHPAPRIGDPDRFRAARVNFTKFASSGGSDRRSLGRSISDYVSRSSGGSARAAQRMGSSRASAAGLVSFMREAAANGVQAALRTLNLQSLAGRPIEEVFTGLADLICPEGGSIDEGIARDAFIETIADMAEAGITDIDALTPAQIQTVFELYVSHAIEARLCNDVGAKVISMPADPKAAASVEAQLQDFIQRGVSDAVSAANVDIASLTEPAVRGFVDEVYRSAFEILQTLGEQEAEQ</sequence>
<proteinExistence type="predicted"/>
<name>A0A2W5V0R7_9CAUL</name>
<dbReference type="NCBIfam" id="NF041924">
    <property type="entry name" value="QatB"/>
    <property type="match status" value="1"/>
</dbReference>
<organism evidence="2 3">
    <name type="scientific">Caulobacter segnis</name>
    <dbReference type="NCBI Taxonomy" id="88688"/>
    <lineage>
        <taxon>Bacteria</taxon>
        <taxon>Pseudomonadati</taxon>
        <taxon>Pseudomonadota</taxon>
        <taxon>Alphaproteobacteria</taxon>
        <taxon>Caulobacterales</taxon>
        <taxon>Caulobacteraceae</taxon>
        <taxon>Caulobacter</taxon>
    </lineage>
</organism>